<dbReference type="SUPFAM" id="SSF51621">
    <property type="entry name" value="Phosphoenolpyruvate/pyruvate domain"/>
    <property type="match status" value="1"/>
</dbReference>
<protein>
    <submittedName>
        <fullName evidence="5">CoA ester lyase</fullName>
    </submittedName>
</protein>
<dbReference type="InterPro" id="IPR005000">
    <property type="entry name" value="Aldolase/citrate-lyase_domain"/>
</dbReference>
<keyword evidence="5" id="KW-0456">Lyase</keyword>
<feature type="domain" description="HpcH/HpaI aldolase/citrate lyase" evidence="4">
    <location>
        <begin position="17"/>
        <end position="231"/>
    </location>
</feature>
<evidence type="ECO:0000313" key="5">
    <source>
        <dbReference type="EMBL" id="GAA3075544.1"/>
    </source>
</evidence>
<keyword evidence="6" id="KW-1185">Reference proteome</keyword>
<proteinExistence type="predicted"/>
<name>A0ABP6M5S9_9MICC</name>
<dbReference type="RefSeq" id="WP_344684865.1">
    <property type="nucleotide sequence ID" value="NZ_BAAAVT010000026.1"/>
</dbReference>
<dbReference type="InterPro" id="IPR015813">
    <property type="entry name" value="Pyrv/PenolPyrv_kinase-like_dom"/>
</dbReference>
<organism evidence="5 6">
    <name type="scientific">Nesterenkonia aethiopica</name>
    <dbReference type="NCBI Taxonomy" id="269144"/>
    <lineage>
        <taxon>Bacteria</taxon>
        <taxon>Bacillati</taxon>
        <taxon>Actinomycetota</taxon>
        <taxon>Actinomycetes</taxon>
        <taxon>Micrococcales</taxon>
        <taxon>Micrococcaceae</taxon>
        <taxon>Nesterenkonia</taxon>
    </lineage>
</organism>
<dbReference type="InterPro" id="IPR040442">
    <property type="entry name" value="Pyrv_kinase-like_dom_sf"/>
</dbReference>
<evidence type="ECO:0000313" key="6">
    <source>
        <dbReference type="Proteomes" id="UP001500236"/>
    </source>
</evidence>
<dbReference type="Gene3D" id="3.20.20.60">
    <property type="entry name" value="Phosphoenolpyruvate-binding domains"/>
    <property type="match status" value="1"/>
</dbReference>
<comment type="caution">
    <text evidence="5">The sequence shown here is derived from an EMBL/GenBank/DDBJ whole genome shotgun (WGS) entry which is preliminary data.</text>
</comment>
<keyword evidence="2" id="KW-0479">Metal-binding</keyword>
<evidence type="ECO:0000256" key="2">
    <source>
        <dbReference type="ARBA" id="ARBA00022723"/>
    </source>
</evidence>
<dbReference type="PIRSF" id="PIRSF015582">
    <property type="entry name" value="Cit_lyase_B"/>
    <property type="match status" value="1"/>
</dbReference>
<dbReference type="PANTHER" id="PTHR32308">
    <property type="entry name" value="LYASE BETA SUBUNIT, PUTATIVE (AFU_ORTHOLOGUE AFUA_4G13030)-RELATED"/>
    <property type="match status" value="1"/>
</dbReference>
<dbReference type="PANTHER" id="PTHR32308:SF10">
    <property type="entry name" value="CITRATE LYASE SUBUNIT BETA"/>
    <property type="match status" value="1"/>
</dbReference>
<evidence type="ECO:0000256" key="3">
    <source>
        <dbReference type="ARBA" id="ARBA00022842"/>
    </source>
</evidence>
<reference evidence="6" key="1">
    <citation type="journal article" date="2019" name="Int. J. Syst. Evol. Microbiol.">
        <title>The Global Catalogue of Microorganisms (GCM) 10K type strain sequencing project: providing services to taxonomists for standard genome sequencing and annotation.</title>
        <authorList>
            <consortium name="The Broad Institute Genomics Platform"/>
            <consortium name="The Broad Institute Genome Sequencing Center for Infectious Disease"/>
            <person name="Wu L."/>
            <person name="Ma J."/>
        </authorList>
    </citation>
    <scope>NUCLEOTIDE SEQUENCE [LARGE SCALE GENOMIC DNA]</scope>
    <source>
        <strain evidence="6">JCM 14309</strain>
    </source>
</reference>
<evidence type="ECO:0000259" key="4">
    <source>
        <dbReference type="Pfam" id="PF03328"/>
    </source>
</evidence>
<comment type="cofactor">
    <cofactor evidence="1">
        <name>Mg(2+)</name>
        <dbReference type="ChEBI" id="CHEBI:18420"/>
    </cofactor>
</comment>
<dbReference type="Pfam" id="PF03328">
    <property type="entry name" value="HpcH_HpaI"/>
    <property type="match status" value="1"/>
</dbReference>
<dbReference type="GO" id="GO:0016829">
    <property type="term" value="F:lyase activity"/>
    <property type="evidence" value="ECO:0007669"/>
    <property type="project" value="UniProtKB-KW"/>
</dbReference>
<keyword evidence="3" id="KW-0460">Magnesium</keyword>
<dbReference type="InterPro" id="IPR011206">
    <property type="entry name" value="Citrate_lyase_beta/mcl1/mcl2"/>
</dbReference>
<accession>A0ABP6M5S9</accession>
<dbReference type="Proteomes" id="UP001500236">
    <property type="component" value="Unassembled WGS sequence"/>
</dbReference>
<sequence>MPRPDAPVSSFTLGPALLFCPGSRPDRFGKAAERADAVIVDLEDAVTTAEKPAARAAAVTAITGGDDDVPALDPAVTVVRLNGVSFGELDADLTALEGSPVRHVVVAKADDLGVLDHVAAALPEARLIPQIESPIGVLNAPALASHPAVEALFWGTEDMTAGLGGTTARTADGAYRSVIRHIRHSVLIAAGAAGVPALDAINTGIRDLPRLAAEAEDACASGFVAKACVHPHQVETVRRAYTPDAGEVEWAKALLVALRQEAGADADPLTVGAFSFRGQMVDAPVALQAQRIMARYDATRVHQPGE</sequence>
<gene>
    <name evidence="5" type="ORF">GCM10010529_29090</name>
</gene>
<evidence type="ECO:0000256" key="1">
    <source>
        <dbReference type="ARBA" id="ARBA00001946"/>
    </source>
</evidence>
<dbReference type="EMBL" id="BAAAVT010000026">
    <property type="protein sequence ID" value="GAA3075544.1"/>
    <property type="molecule type" value="Genomic_DNA"/>
</dbReference>